<accession>A0A0G4EDE5</accession>
<gene>
    <name evidence="3" type="ORF">Vbra_11380</name>
</gene>
<evidence type="ECO:0000256" key="2">
    <source>
        <dbReference type="SAM" id="SignalP"/>
    </source>
</evidence>
<reference evidence="3 4" key="1">
    <citation type="submission" date="2014-11" db="EMBL/GenBank/DDBJ databases">
        <authorList>
            <person name="Zhu J."/>
            <person name="Qi W."/>
            <person name="Song R."/>
        </authorList>
    </citation>
    <scope>NUCLEOTIDE SEQUENCE [LARGE SCALE GENOMIC DNA]</scope>
</reference>
<dbReference type="EMBL" id="CDMY01000185">
    <property type="protein sequence ID" value="CEL93725.1"/>
    <property type="molecule type" value="Genomic_DNA"/>
</dbReference>
<dbReference type="AlphaFoldDB" id="A0A0G4EDE5"/>
<dbReference type="VEuPathDB" id="CryptoDB:Vbra_11380"/>
<evidence type="ECO:0000313" key="3">
    <source>
        <dbReference type="EMBL" id="CEL93725.1"/>
    </source>
</evidence>
<dbReference type="Proteomes" id="UP000041254">
    <property type="component" value="Unassembled WGS sequence"/>
</dbReference>
<organism evidence="3 4">
    <name type="scientific">Vitrella brassicaformis (strain CCMP3155)</name>
    <dbReference type="NCBI Taxonomy" id="1169540"/>
    <lineage>
        <taxon>Eukaryota</taxon>
        <taxon>Sar</taxon>
        <taxon>Alveolata</taxon>
        <taxon>Colpodellida</taxon>
        <taxon>Vitrellaceae</taxon>
        <taxon>Vitrella</taxon>
    </lineage>
</organism>
<dbReference type="STRING" id="1169540.A0A0G4EDE5"/>
<proteinExistence type="predicted"/>
<evidence type="ECO:0000313" key="4">
    <source>
        <dbReference type="Proteomes" id="UP000041254"/>
    </source>
</evidence>
<keyword evidence="2" id="KW-0732">Signal</keyword>
<feature type="signal peptide" evidence="2">
    <location>
        <begin position="1"/>
        <end position="22"/>
    </location>
</feature>
<keyword evidence="1" id="KW-0175">Coiled coil</keyword>
<dbReference type="InParanoid" id="A0A0G4EDE5"/>
<name>A0A0G4EDE5_VITBC</name>
<sequence>MTTAERFIILAVLAALLWPVNSSSLLNPTVTAFRTVSKKGGPCVYEKVGGTGLDMPVLQRVASFHLGAAMSRGGEGGEMPAYTVLGALSGIMQMWMCLEKPEEETPLHRMVMAQFVKKSRDPVADLKAFHQHIEEKLGRILFLKGKTITIGDVIEVDLQRCAEMPKETCGDEADDERWPIVDYFHEPWRNGKPSDSTTVTSALHFTALLLDFEVDVLKKLVEGPVSRAPTETPASRYANLPEYHSIRIMEAMSKHLDLTATFGDPKDGRTREEYEDFFKAATQYVRNVYTAFKEHGFSDDVYFPAHFKTLYGGPITVQERPAIGKSAAAAVTELQGRAEVEDELFDEAKLKAAAAYAEVSALLAKTIMFFKEARREAEAANAETAELLSRNANQMLEEGLASLLDAQEHYEAAKKVQEEAQEEIMTAVEKVVAGTKTTAEDVVAEVKGHWEKTEEMANDLYNNAKELTHKLTDEAMDLYEKTSGGISQVYHESKEQLAKAHEHTSSWRKVGEHVGQLFAGAKWW</sequence>
<evidence type="ECO:0000256" key="1">
    <source>
        <dbReference type="SAM" id="Coils"/>
    </source>
</evidence>
<feature type="coiled-coil region" evidence="1">
    <location>
        <begin position="370"/>
        <end position="430"/>
    </location>
</feature>
<feature type="chain" id="PRO_5005186984" evidence="2">
    <location>
        <begin position="23"/>
        <end position="524"/>
    </location>
</feature>
<keyword evidence="4" id="KW-1185">Reference proteome</keyword>
<protein>
    <submittedName>
        <fullName evidence="3">Uncharacterized protein</fullName>
    </submittedName>
</protein>